<feature type="compositionally biased region" description="Basic residues" evidence="1">
    <location>
        <begin position="168"/>
        <end position="180"/>
    </location>
</feature>
<gene>
    <name evidence="3" type="primary">LOC139079651</name>
</gene>
<feature type="region of interest" description="Disordered" evidence="1">
    <location>
        <begin position="312"/>
        <end position="355"/>
    </location>
</feature>
<feature type="compositionally biased region" description="Low complexity" evidence="1">
    <location>
        <begin position="111"/>
        <end position="123"/>
    </location>
</feature>
<evidence type="ECO:0000256" key="1">
    <source>
        <dbReference type="SAM" id="MobiDB-lite"/>
    </source>
</evidence>
<feature type="compositionally biased region" description="Low complexity" evidence="1">
    <location>
        <begin position="221"/>
        <end position="242"/>
    </location>
</feature>
<sequence>MAPARAPAAARSQDGRGRAGKVAPERTARPGTPPRTFPSASSSIFPLRKMAGRGKGEKNPFREGGREGGRLARGARAVPTPGCAPRPRRRPRARDAGGRERARAEGGGEGARPAAATPGGPRALLHRGRAQRRRRRQPGRPAPRTRRRPARGARGRAPRPARPAAARAARRPSSARKQKKGVLGLGGSGGRPLPARAAGSSLARRPRQHNRRAGAEQGSCAAPRRLAGVVVRGRARAGAAQGRPRRADYKSRPRRRRAPPRAPPPAARPADPAASGPGPGGARGRGAAPGGDAGDVRLWANFLVALGGVEKAGARPAPARPETPEPEEAALEPRPRSVGAARTCPAPVFVNKPRA</sequence>
<keyword evidence="2" id="KW-1185">Reference proteome</keyword>
<feature type="compositionally biased region" description="Low complexity" evidence="1">
    <location>
        <begin position="1"/>
        <end position="11"/>
    </location>
</feature>
<feature type="compositionally biased region" description="Low complexity" evidence="1">
    <location>
        <begin position="191"/>
        <end position="200"/>
    </location>
</feature>
<evidence type="ECO:0000313" key="2">
    <source>
        <dbReference type="Proteomes" id="UP001652662"/>
    </source>
</evidence>
<proteinExistence type="predicted"/>
<feature type="compositionally biased region" description="Low complexity" evidence="1">
    <location>
        <begin position="72"/>
        <end position="85"/>
    </location>
</feature>
<feature type="compositionally biased region" description="Basic and acidic residues" evidence="1">
    <location>
        <begin position="93"/>
        <end position="106"/>
    </location>
</feature>
<name>A0ABM4MGT9_EQUPR</name>
<feature type="region of interest" description="Disordered" evidence="1">
    <location>
        <begin position="1"/>
        <end position="294"/>
    </location>
</feature>
<feature type="compositionally biased region" description="Basic and acidic residues" evidence="1">
    <location>
        <begin position="54"/>
        <end position="70"/>
    </location>
</feature>
<accession>A0ABM4MGT9</accession>
<dbReference type="Proteomes" id="UP001652662">
    <property type="component" value="Chromosome 26"/>
</dbReference>
<feature type="compositionally biased region" description="Basic residues" evidence="1">
    <location>
        <begin position="124"/>
        <end position="159"/>
    </location>
</feature>
<dbReference type="RefSeq" id="XP_070451909.1">
    <property type="nucleotide sequence ID" value="XM_070595808.1"/>
</dbReference>
<protein>
    <submittedName>
        <fullName evidence="3">Skin secretory protein xP2-like</fullName>
    </submittedName>
</protein>
<reference evidence="3" key="1">
    <citation type="submission" date="2025-08" db="UniProtKB">
        <authorList>
            <consortium name="RefSeq"/>
        </authorList>
    </citation>
    <scope>IDENTIFICATION</scope>
    <source>
        <tissue evidence="3">Blood</tissue>
    </source>
</reference>
<feature type="compositionally biased region" description="Basic and acidic residues" evidence="1">
    <location>
        <begin position="13"/>
        <end position="28"/>
    </location>
</feature>
<feature type="compositionally biased region" description="Gly residues" evidence="1">
    <location>
        <begin position="277"/>
        <end position="293"/>
    </location>
</feature>
<dbReference type="GeneID" id="139079651"/>
<evidence type="ECO:0000313" key="3">
    <source>
        <dbReference type="RefSeq" id="XP_070451909.1"/>
    </source>
</evidence>
<organism evidence="2 3">
    <name type="scientific">Equus przewalskii</name>
    <name type="common">Przewalski's horse</name>
    <name type="synonym">Equus caballus przewalskii</name>
    <dbReference type="NCBI Taxonomy" id="9798"/>
    <lineage>
        <taxon>Eukaryota</taxon>
        <taxon>Metazoa</taxon>
        <taxon>Chordata</taxon>
        <taxon>Craniata</taxon>
        <taxon>Vertebrata</taxon>
        <taxon>Euteleostomi</taxon>
        <taxon>Mammalia</taxon>
        <taxon>Eutheria</taxon>
        <taxon>Laurasiatheria</taxon>
        <taxon>Perissodactyla</taxon>
        <taxon>Equidae</taxon>
        <taxon>Equus</taxon>
    </lineage>
</organism>